<dbReference type="AlphaFoldDB" id="A0A1L3GDU1"/>
<dbReference type="KEGG" id="pace:A6070_11440"/>
<keyword evidence="2" id="KW-1185">Reference proteome</keyword>
<gene>
    <name evidence="1" type="ORF">A7E75_02815</name>
</gene>
<sequence>MLSIKLEGIEQAMRMFDPKVVSPAASQAINDAARAGRAEAARALLGKWNLKAGKVNAELKNIKFARIGDLTATIQAKGRPISLQYFGFKEVRRTVKGKGGKYRQVKGVTGSVLKAGGGKSYPGAFTATMLSGHNGVFMTEKRFFGLSDYGYNKPTRGRYAGQRGRTPVVSMSTVTIATMFNQVPVQQATVNAVEARFQSRFGHHIDRLMDK</sequence>
<protein>
    <recommendedName>
        <fullName evidence="3">Prophage minor tail protein Z (GPZ)</fullName>
    </recommendedName>
</protein>
<evidence type="ECO:0008006" key="3">
    <source>
        <dbReference type="Google" id="ProtNLM"/>
    </source>
</evidence>
<evidence type="ECO:0000313" key="2">
    <source>
        <dbReference type="Proteomes" id="UP000182264"/>
    </source>
</evidence>
<proteinExistence type="predicted"/>
<name>A0A1L3GDU1_SYNAC</name>
<organism evidence="1 2">
    <name type="scientific">Syntrophotalea acetylenica</name>
    <name type="common">Pelobacter acetylenicus</name>
    <dbReference type="NCBI Taxonomy" id="29542"/>
    <lineage>
        <taxon>Bacteria</taxon>
        <taxon>Pseudomonadati</taxon>
        <taxon>Thermodesulfobacteriota</taxon>
        <taxon>Desulfuromonadia</taxon>
        <taxon>Desulfuromonadales</taxon>
        <taxon>Syntrophotaleaceae</taxon>
        <taxon>Syntrophotalea</taxon>
    </lineage>
</organism>
<dbReference type="OrthoDB" id="5406057at2"/>
<accession>A0A1L3GDU1</accession>
<dbReference type="RefSeq" id="WP_072285894.1">
    <property type="nucleotide sequence ID" value="NZ_CP015455.1"/>
</dbReference>
<reference evidence="1 2" key="1">
    <citation type="journal article" date="2017" name="Genome Announc.">
        <title>Complete Genome Sequences of Two Acetylene-Fermenting Pelobacter acetylenicus Strains.</title>
        <authorList>
            <person name="Sutton J.M."/>
            <person name="Baesman S.M."/>
            <person name="Fierst J.L."/>
            <person name="Poret-Peterson A.T."/>
            <person name="Oremland R.S."/>
            <person name="Dunlap D.S."/>
            <person name="Akob D.M."/>
        </authorList>
    </citation>
    <scope>NUCLEOTIDE SEQUENCE [LARGE SCALE GENOMIC DNA]</scope>
    <source>
        <strain evidence="1 2">DSM 3247</strain>
    </source>
</reference>
<dbReference type="Pfam" id="PF06763">
    <property type="entry name" value="Minor_tail_Z"/>
    <property type="match status" value="1"/>
</dbReference>
<evidence type="ECO:0000313" key="1">
    <source>
        <dbReference type="EMBL" id="APG24077.1"/>
    </source>
</evidence>
<dbReference type="STRING" id="29542.A6070_11440"/>
<dbReference type="EMBL" id="CP015518">
    <property type="protein sequence ID" value="APG24077.1"/>
    <property type="molecule type" value="Genomic_DNA"/>
</dbReference>
<dbReference type="InterPro" id="IPR010633">
    <property type="entry name" value="Phage_lambda_GpZ"/>
</dbReference>
<dbReference type="Proteomes" id="UP000182264">
    <property type="component" value="Chromosome"/>
</dbReference>